<evidence type="ECO:0000313" key="10">
    <source>
        <dbReference type="Proteomes" id="UP001164557"/>
    </source>
</evidence>
<dbReference type="InterPro" id="IPR013012">
    <property type="entry name" value="PTS_EIIB_3"/>
</dbReference>
<accession>A0AA47B2K0</accession>
<evidence type="ECO:0000256" key="5">
    <source>
        <dbReference type="ARBA" id="ARBA00022683"/>
    </source>
</evidence>
<keyword evidence="10" id="KW-1185">Reference proteome</keyword>
<keyword evidence="2" id="KW-0597">Phosphoprotein</keyword>
<dbReference type="EMBL" id="CP084389">
    <property type="protein sequence ID" value="UZX28963.1"/>
    <property type="molecule type" value="Genomic_DNA"/>
</dbReference>
<dbReference type="Proteomes" id="UP001164557">
    <property type="component" value="Chromosome"/>
</dbReference>
<protein>
    <submittedName>
        <fullName evidence="9">PTS sugar transporter subunit IIB</fullName>
    </submittedName>
</protein>
<keyword evidence="3 9" id="KW-0762">Sugar transport</keyword>
<dbReference type="RefSeq" id="WP_218838185.1">
    <property type="nucleotide sequence ID" value="NZ_CP084384.1"/>
</dbReference>
<dbReference type="Pfam" id="PF02302">
    <property type="entry name" value="PTS_IIB"/>
    <property type="match status" value="1"/>
</dbReference>
<name>A0AA47B2K0_9LACO</name>
<evidence type="ECO:0000256" key="4">
    <source>
        <dbReference type="ARBA" id="ARBA00022679"/>
    </source>
</evidence>
<evidence type="ECO:0000256" key="2">
    <source>
        <dbReference type="ARBA" id="ARBA00022553"/>
    </source>
</evidence>
<dbReference type="GO" id="GO:0016301">
    <property type="term" value="F:kinase activity"/>
    <property type="evidence" value="ECO:0007669"/>
    <property type="project" value="UniProtKB-KW"/>
</dbReference>
<dbReference type="PROSITE" id="PS51100">
    <property type="entry name" value="PTS_EIIB_TYPE_3"/>
    <property type="match status" value="1"/>
</dbReference>
<evidence type="ECO:0000256" key="7">
    <source>
        <dbReference type="PROSITE-ProRule" id="PRU00423"/>
    </source>
</evidence>
<reference evidence="9" key="1">
    <citation type="submission" date="2021-09" db="EMBL/GenBank/DDBJ databases">
        <title>Lactobacillus species from Apis mellifera, Switzerland.</title>
        <authorList>
            <person name="Pfister J."/>
            <person name="Brown A."/>
            <person name="Neumann P."/>
            <person name="Collaud A."/>
            <person name="Retschnig G."/>
            <person name="Perreten V."/>
        </authorList>
    </citation>
    <scope>NUCLEOTIDE SEQUENCE</scope>
    <source>
        <strain evidence="9">IBH002</strain>
    </source>
</reference>
<evidence type="ECO:0000313" key="9">
    <source>
        <dbReference type="EMBL" id="UZX28963.1"/>
    </source>
</evidence>
<dbReference type="CDD" id="cd05564">
    <property type="entry name" value="PTS_IIB_chitobiose_lichenan"/>
    <property type="match status" value="1"/>
</dbReference>
<dbReference type="AlphaFoldDB" id="A0AA47B2K0"/>
<keyword evidence="1" id="KW-0813">Transport</keyword>
<dbReference type="InterPro" id="IPR051819">
    <property type="entry name" value="PTS_sugar-specific_EIIB"/>
</dbReference>
<feature type="modified residue" description="Phosphocysteine; by EIIA" evidence="7">
    <location>
        <position position="12"/>
    </location>
</feature>
<evidence type="ECO:0000256" key="1">
    <source>
        <dbReference type="ARBA" id="ARBA00022448"/>
    </source>
</evidence>
<dbReference type="PANTHER" id="PTHR34581">
    <property type="entry name" value="PTS SYSTEM N,N'-DIACETYLCHITOBIOSE-SPECIFIC EIIB COMPONENT"/>
    <property type="match status" value="1"/>
</dbReference>
<dbReference type="PANTHER" id="PTHR34581:SF2">
    <property type="entry name" value="PTS SYSTEM N,N'-DIACETYLCHITOBIOSE-SPECIFIC EIIB COMPONENT"/>
    <property type="match status" value="1"/>
</dbReference>
<gene>
    <name evidence="9" type="ORF">LDX53_05070</name>
</gene>
<proteinExistence type="predicted"/>
<dbReference type="GO" id="GO:0009401">
    <property type="term" value="P:phosphoenolpyruvate-dependent sugar phosphotransferase system"/>
    <property type="evidence" value="ECO:0007669"/>
    <property type="project" value="UniProtKB-KW"/>
</dbReference>
<dbReference type="GO" id="GO:0008982">
    <property type="term" value="F:protein-N(PI)-phosphohistidine-sugar phosphotransferase activity"/>
    <property type="evidence" value="ECO:0007669"/>
    <property type="project" value="InterPro"/>
</dbReference>
<evidence type="ECO:0000259" key="8">
    <source>
        <dbReference type="PROSITE" id="PS51100"/>
    </source>
</evidence>
<evidence type="ECO:0000256" key="6">
    <source>
        <dbReference type="ARBA" id="ARBA00022777"/>
    </source>
</evidence>
<sequence>MLHKEIKVLLVCNAGMSTGIMQVKLEEEAKKKNIKAQILAIPISEIEEYLNDTDCILLGPQVKFAEKDVKKMASNIPVFTINSQDFGLMRADKVFKQIEEILS</sequence>
<organism evidence="9 10">
    <name type="scientific">Lactobacillus helsingborgensis</name>
    <dbReference type="NCBI Taxonomy" id="1218494"/>
    <lineage>
        <taxon>Bacteria</taxon>
        <taxon>Bacillati</taxon>
        <taxon>Bacillota</taxon>
        <taxon>Bacilli</taxon>
        <taxon>Lactobacillales</taxon>
        <taxon>Lactobacillaceae</taxon>
        <taxon>Lactobacillus</taxon>
    </lineage>
</organism>
<feature type="domain" description="PTS EIIB type-3" evidence="8">
    <location>
        <begin position="5"/>
        <end position="103"/>
    </location>
</feature>
<dbReference type="SUPFAM" id="SSF52794">
    <property type="entry name" value="PTS system IIB component-like"/>
    <property type="match status" value="1"/>
</dbReference>
<keyword evidence="5" id="KW-0598">Phosphotransferase system</keyword>
<dbReference type="InterPro" id="IPR003501">
    <property type="entry name" value="PTS_EIIB_2/3"/>
</dbReference>
<keyword evidence="6" id="KW-0418">Kinase</keyword>
<dbReference type="Gene3D" id="3.40.50.2300">
    <property type="match status" value="1"/>
</dbReference>
<keyword evidence="4" id="KW-0808">Transferase</keyword>
<dbReference type="InterPro" id="IPR036095">
    <property type="entry name" value="PTS_EIIB-like_sf"/>
</dbReference>
<evidence type="ECO:0000256" key="3">
    <source>
        <dbReference type="ARBA" id="ARBA00022597"/>
    </source>
</evidence>